<evidence type="ECO:0000259" key="3">
    <source>
        <dbReference type="Pfam" id="PF00850"/>
    </source>
</evidence>
<dbReference type="SUPFAM" id="SSF52768">
    <property type="entry name" value="Arginase/deacetylase"/>
    <property type="match status" value="1"/>
</dbReference>
<sequence>MYTLICAVQDLALFGIFITGLVLLEWQIIVFPILIYILIPFLNELVYNCFAKLLFTIEKEKKRMEQRYSQSELENKYIENLPILYHPSYNITACGIEKLHPFDSVKYGRVFNILKEKGFLQEQGFYKPKEKVGRGLMLHLGMSPLYLLYLNYAAYVSKCIEIPLFFLPASFLRWKVLDPMMFSTQGSIDAAVLSLKRGWSINLSGGYHHACRQSGGGFCIYPDICFAIEYLRKCFGIKRCMIVDLDAHQGNGHERDFIDDKENTFILDFYNHSIYPADTFAAKGISLSKNVDFDTSDSEYISMLRKTLQKILDQFKPEFLLYNAGTDCLEGDRLGQMNLSQNCIIQRDQVVFEECLNRDIPLTMVLSGGYQQINAPVIADSILNLDQNLKIKNYNRKKLQNP</sequence>
<keyword evidence="2" id="KW-0472">Membrane</keyword>
<dbReference type="EMBL" id="GG662770">
    <property type="protein sequence ID" value="EAR91698.2"/>
    <property type="molecule type" value="Genomic_DNA"/>
</dbReference>
<feature type="transmembrane region" description="Helical" evidence="2">
    <location>
        <begin position="12"/>
        <end position="29"/>
    </location>
</feature>
<dbReference type="PANTHER" id="PTHR10625:SF23">
    <property type="entry name" value="HISTONE DEACETYLASE 11"/>
    <property type="match status" value="1"/>
</dbReference>
<dbReference type="InterPro" id="IPR037138">
    <property type="entry name" value="His_deacetylse_dom_sf"/>
</dbReference>
<keyword evidence="1" id="KW-0378">Hydrolase</keyword>
<keyword evidence="5" id="KW-1185">Reference proteome</keyword>
<dbReference type="RefSeq" id="XP_001011943.2">
    <property type="nucleotide sequence ID" value="XM_001011943.2"/>
</dbReference>
<proteinExistence type="predicted"/>
<dbReference type="Pfam" id="PF00850">
    <property type="entry name" value="Hist_deacetyl"/>
    <property type="match status" value="1"/>
</dbReference>
<evidence type="ECO:0000313" key="5">
    <source>
        <dbReference type="Proteomes" id="UP000009168"/>
    </source>
</evidence>
<evidence type="ECO:0000256" key="1">
    <source>
        <dbReference type="ARBA" id="ARBA00022801"/>
    </source>
</evidence>
<dbReference type="HOGENOM" id="CLU_007727_1_1_1"/>
<accession>Q232Y2</accession>
<dbReference type="InterPro" id="IPR044150">
    <property type="entry name" value="HDAC_classIV"/>
</dbReference>
<reference evidence="5" key="1">
    <citation type="journal article" date="2006" name="PLoS Biol.">
        <title>Macronuclear genome sequence of the ciliate Tetrahymena thermophila, a model eukaryote.</title>
        <authorList>
            <person name="Eisen J.A."/>
            <person name="Coyne R.S."/>
            <person name="Wu M."/>
            <person name="Wu D."/>
            <person name="Thiagarajan M."/>
            <person name="Wortman J.R."/>
            <person name="Badger J.H."/>
            <person name="Ren Q."/>
            <person name="Amedeo P."/>
            <person name="Jones K.M."/>
            <person name="Tallon L.J."/>
            <person name="Delcher A.L."/>
            <person name="Salzberg S.L."/>
            <person name="Silva J.C."/>
            <person name="Haas B.J."/>
            <person name="Majoros W.H."/>
            <person name="Farzad M."/>
            <person name="Carlton J.M."/>
            <person name="Smith R.K. Jr."/>
            <person name="Garg J."/>
            <person name="Pearlman R.E."/>
            <person name="Karrer K.M."/>
            <person name="Sun L."/>
            <person name="Manning G."/>
            <person name="Elde N.C."/>
            <person name="Turkewitz A.P."/>
            <person name="Asai D.J."/>
            <person name="Wilkes D.E."/>
            <person name="Wang Y."/>
            <person name="Cai H."/>
            <person name="Collins K."/>
            <person name="Stewart B.A."/>
            <person name="Lee S.R."/>
            <person name="Wilamowska K."/>
            <person name="Weinberg Z."/>
            <person name="Ruzzo W.L."/>
            <person name="Wloga D."/>
            <person name="Gaertig J."/>
            <person name="Frankel J."/>
            <person name="Tsao C.-C."/>
            <person name="Gorovsky M.A."/>
            <person name="Keeling P.J."/>
            <person name="Waller R.F."/>
            <person name="Patron N.J."/>
            <person name="Cherry J.M."/>
            <person name="Stover N.A."/>
            <person name="Krieger C.J."/>
            <person name="del Toro C."/>
            <person name="Ryder H.F."/>
            <person name="Williamson S.C."/>
            <person name="Barbeau R.A."/>
            <person name="Hamilton E.P."/>
            <person name="Orias E."/>
        </authorList>
    </citation>
    <scope>NUCLEOTIDE SEQUENCE [LARGE SCALE GENOMIC DNA]</scope>
    <source>
        <strain evidence="5">SB210</strain>
    </source>
</reference>
<feature type="transmembrane region" description="Helical" evidence="2">
    <location>
        <begin position="35"/>
        <end position="55"/>
    </location>
</feature>
<keyword evidence="2" id="KW-0812">Transmembrane</keyword>
<dbReference type="InParanoid" id="Q232Y2"/>
<dbReference type="InterPro" id="IPR023801">
    <property type="entry name" value="His_deacetylse_dom"/>
</dbReference>
<evidence type="ECO:0000313" key="4">
    <source>
        <dbReference type="EMBL" id="EAR91698.2"/>
    </source>
</evidence>
<dbReference type="GO" id="GO:0004407">
    <property type="term" value="F:histone deacetylase activity"/>
    <property type="evidence" value="ECO:0007669"/>
    <property type="project" value="InterPro"/>
</dbReference>
<feature type="transmembrane region" description="Helical" evidence="2">
    <location>
        <begin position="136"/>
        <end position="155"/>
    </location>
</feature>
<dbReference type="STRING" id="312017.Q232Y2"/>
<feature type="domain" description="Histone deacetylase" evidence="3">
    <location>
        <begin position="100"/>
        <end position="382"/>
    </location>
</feature>
<dbReference type="PRINTS" id="PR01270">
    <property type="entry name" value="HDASUPER"/>
</dbReference>
<dbReference type="PANTHER" id="PTHR10625">
    <property type="entry name" value="HISTONE DEACETYLASE HDAC1-RELATED"/>
    <property type="match status" value="1"/>
</dbReference>
<dbReference type="GeneID" id="7822698"/>
<dbReference type="InterPro" id="IPR023696">
    <property type="entry name" value="Ureohydrolase_dom_sf"/>
</dbReference>
<dbReference type="GO" id="GO:0040029">
    <property type="term" value="P:epigenetic regulation of gene expression"/>
    <property type="evidence" value="ECO:0007669"/>
    <property type="project" value="TreeGrafter"/>
</dbReference>
<dbReference type="GO" id="GO:0000118">
    <property type="term" value="C:histone deacetylase complex"/>
    <property type="evidence" value="ECO:0007669"/>
    <property type="project" value="TreeGrafter"/>
</dbReference>
<gene>
    <name evidence="4" type="ORF">TTHERM_00395710</name>
</gene>
<dbReference type="CDD" id="cd09993">
    <property type="entry name" value="HDAC_classIV"/>
    <property type="match status" value="1"/>
</dbReference>
<evidence type="ECO:0000256" key="2">
    <source>
        <dbReference type="SAM" id="Phobius"/>
    </source>
</evidence>
<dbReference type="KEGG" id="tet:TTHERM_00395710"/>
<dbReference type="Gene3D" id="3.40.800.20">
    <property type="entry name" value="Histone deacetylase domain"/>
    <property type="match status" value="1"/>
</dbReference>
<dbReference type="OrthoDB" id="437693at2759"/>
<dbReference type="InterPro" id="IPR000286">
    <property type="entry name" value="HDACs"/>
</dbReference>
<dbReference type="AlphaFoldDB" id="Q232Y2"/>
<protein>
    <submittedName>
        <fullName evidence="4">Histone deacetylase family protein</fullName>
    </submittedName>
</protein>
<keyword evidence="2" id="KW-1133">Transmembrane helix</keyword>
<name>Q232Y2_TETTS</name>
<dbReference type="GO" id="GO:0016787">
    <property type="term" value="F:hydrolase activity"/>
    <property type="evidence" value="ECO:0007669"/>
    <property type="project" value="UniProtKB-KW"/>
</dbReference>
<dbReference type="Proteomes" id="UP000009168">
    <property type="component" value="Unassembled WGS sequence"/>
</dbReference>
<organism evidence="4 5">
    <name type="scientific">Tetrahymena thermophila (strain SB210)</name>
    <dbReference type="NCBI Taxonomy" id="312017"/>
    <lineage>
        <taxon>Eukaryota</taxon>
        <taxon>Sar</taxon>
        <taxon>Alveolata</taxon>
        <taxon>Ciliophora</taxon>
        <taxon>Intramacronucleata</taxon>
        <taxon>Oligohymenophorea</taxon>
        <taxon>Hymenostomatida</taxon>
        <taxon>Tetrahymenina</taxon>
        <taxon>Tetrahymenidae</taxon>
        <taxon>Tetrahymena</taxon>
    </lineage>
</organism>